<dbReference type="RefSeq" id="WP_190299731.1">
    <property type="nucleotide sequence ID" value="NZ_CP061173.1"/>
</dbReference>
<keyword evidence="1" id="KW-0175">Coiled coil</keyword>
<reference evidence="4 5" key="1">
    <citation type="submission" date="2020-09" db="EMBL/GenBank/DDBJ databases">
        <title>Characterization of Paenibacillus peoriae strain ZF390 with broad-spectrum antimicrobial activity as a potential biocontrol agent.</title>
        <authorList>
            <person name="Li L."/>
            <person name="Zhao Y."/>
            <person name="Li B."/>
            <person name="Xie X."/>
        </authorList>
    </citation>
    <scope>NUCLEOTIDE SEQUENCE [LARGE SCALE GENOMIC DNA]</scope>
    <source>
        <strain evidence="4 5">ZF390</strain>
        <plasmid evidence="4 5">pPlas1</plasmid>
    </source>
</reference>
<evidence type="ECO:0000313" key="4">
    <source>
        <dbReference type="EMBL" id="QNR70424.1"/>
    </source>
</evidence>
<organism evidence="4 5">
    <name type="scientific">Paenibacillus peoriae</name>
    <dbReference type="NCBI Taxonomy" id="59893"/>
    <lineage>
        <taxon>Bacteria</taxon>
        <taxon>Bacillati</taxon>
        <taxon>Bacillota</taxon>
        <taxon>Bacilli</taxon>
        <taxon>Bacillales</taxon>
        <taxon>Paenibacillaceae</taxon>
        <taxon>Paenibacillus</taxon>
    </lineage>
</organism>
<evidence type="ECO:0000256" key="1">
    <source>
        <dbReference type="SAM" id="Coils"/>
    </source>
</evidence>
<dbReference type="Proteomes" id="UP000516384">
    <property type="component" value="Plasmid pPlas1"/>
</dbReference>
<geneLocation type="plasmid" evidence="4 5">
    <name>pPlas1</name>
</geneLocation>
<feature type="coiled-coil region" evidence="1">
    <location>
        <begin position="1529"/>
        <end position="1609"/>
    </location>
</feature>
<feature type="region of interest" description="Disordered" evidence="2">
    <location>
        <begin position="429"/>
        <end position="457"/>
    </location>
</feature>
<evidence type="ECO:0000313" key="5">
    <source>
        <dbReference type="Proteomes" id="UP000516384"/>
    </source>
</evidence>
<evidence type="ECO:0000259" key="3">
    <source>
        <dbReference type="Pfam" id="PF10145"/>
    </source>
</evidence>
<proteinExistence type="predicted"/>
<keyword evidence="4" id="KW-0614">Plasmid</keyword>
<evidence type="ECO:0000256" key="2">
    <source>
        <dbReference type="SAM" id="MobiDB-lite"/>
    </source>
</evidence>
<dbReference type="EMBL" id="CP061173">
    <property type="protein sequence ID" value="QNR70424.1"/>
    <property type="molecule type" value="Genomic_DNA"/>
</dbReference>
<sequence length="1830" mass="202778">MAENLPALGADVVLEFQQSIKNIQMFGEAMAGLDTRFGGIERRVDSLRSSLSSLSSQVSRGAGKNLRAEMQRELDNLVTSNGIVLSKVGTMPLKVNQETVRGLFTKAEKLINLKLAEMYRNVSIDINPNMSTGKVLLGDDQFKEVNRAIGRLVRTQLNNIVKAIQKQGASLISPEDIQNLRMNIGKGTAQQIIQKVKQELVKVLLNPTVNASDLKLTFSAKDLNQLTSKINAKIKTTLDQAIASVNGAKGTADFAPNLKRIYNEIDLSVSSYISKINTGLGKVSGATLATPFEKLSKQVKQQISRELGKDINQVSRELKGLKLDSAEVSGIELRRQFSRLEQSLNKKLQGGVQTQIKDLIAHVQAVELKPDGRLKHHLTNQISRINNAIVKKIREQIDLQFSTLRAEVNSINASSDKSLNRSARIRQMNRLVNGSQGSNERVPSSTPSRTAPVGPDPYARRDDYYSGFGLQGAMINTFRHILAGSLVGAPMMLLYNAFEDFRTSQLEQLKIGSNLMFKDDYKIVDENGQKTNSIDFQKVNTAIQGDIVPFTQNASSFYAIDYGQMSQVASISSRLNETPDQIKKFIDLVGQTYNIDREADPVHSIAPGLEAVMGQFGLTVGELEEKVVKPMTVATNLTKATTSEVFAALMRSGSSFKTAGVTPEQAIAMTAMSVQQTGLSGENIGNFYKSILPRLQSDSSLKQLDSMGIKVYDKVDGVQKAKGGADILQQVSVQMGGMNDARKRDVIQALFGVYQSGKGQATMINDFEKFEEIMKGISGFNQEDFSKLMANNLQSNIVNMDRAGTSLNLAVVSVLEELGPELNTLARSVANFGEGIRENASLFADLARALGSALIGFAAWQGLRKVTQASGYQSKVDAYKTRDSIMGYNSKVKSWQREGVMTRLNGAVGFSPDLTKNTVGNRQMLNAMLLGSGKNTLGPYLKDMAAMSPGQVDNMKKYVEANKLQVANFKDMIMVSQESKRWSPPEKLTDEQRHGRSQYAVNQLSKNKGLMGGAIDKDFFAGFAQNLRDKNSFDNLGKTDKGKSLISFFAGMDEKGMAGFQSYVDQQHRETGKKITDVNSLHAASEGYQDHKRQKIKADRTAIKDFADISNAFDDLDKRLNGSKLDRGMNRFNSFLGGIPAMARGAGAALGGLLSTIGKFGAQMALFYALGEIISGLTYATSTTGQQKQYDESKKQYEDTTAKSREYILNGGTWDGFLQDVGFGVSQLLDAFMPGDQKTSTVDMQQAMGEILKTLEENHDVVLDSDGMKVTGWSGDANVQLKDWLNSDEAKKKGITLDSLLQETVQRGGDESILKKYEVDKAKNFKIEYEKNLQGSIDENKLKEEADAAAKKRIANDLREGSFDKYDKGTIQDVIDDKLTKFNTTQKADQIKGLLDGMTTDSDKYIAMRKKQNQELADVYTEQIKLMDDNIKALQDSIKLRRMMKEAPDEEEAAELDRAKSLRNEYGVELEQKRDEQLHQGQAEVFRLQMSQFDKGLSRVQANATTRDLKNSLDGGMDRNTAAFVDKQIDSSQQTVSDMQAQLNKLKSMKVEGDFDNELMDKIKELENAIAQEQVNIRELRLARVTAYRQVMTDQVEIYNKNISSLQKELSTTDDVEGQNTINREIMDLQNKKYQAQLNQIALRLSDIGLYKEDMNISLDKMDVDYLKKKVDTGITDESNPILKNFRIGQYNEQVSLFSGEIAKLQAKLPNAQSEEEAKAIQQEIRDLQKQQYQAQLGILDEMKNTGGTFNLPDGVKAMTYYEYMTRNNTQSTYTVQQGETNVTISLPNVNDGTSADKLKTIGKSIGEGISQGRALRPQMLQNPYGYRTV</sequence>
<name>A0A7H0YH66_9BACL</name>
<accession>A0A7H0YH66</accession>
<gene>
    <name evidence="4" type="ORF">IAQ67_28315</name>
</gene>
<protein>
    <submittedName>
        <fullName evidence="4">Phage tail tape measure protein</fullName>
    </submittedName>
</protein>
<dbReference type="Pfam" id="PF10145">
    <property type="entry name" value="PhageMin_Tail"/>
    <property type="match status" value="1"/>
</dbReference>
<dbReference type="InterPro" id="IPR010090">
    <property type="entry name" value="Phage_tape_meas"/>
</dbReference>
<feature type="compositionally biased region" description="Polar residues" evidence="2">
    <location>
        <begin position="430"/>
        <end position="449"/>
    </location>
</feature>
<feature type="domain" description="Phage tail tape measure protein" evidence="3">
    <location>
        <begin position="600"/>
        <end position="752"/>
    </location>
</feature>